<evidence type="ECO:0000256" key="3">
    <source>
        <dbReference type="ARBA" id="ARBA00022630"/>
    </source>
</evidence>
<evidence type="ECO:0000313" key="11">
    <source>
        <dbReference type="Proteomes" id="UP001139028"/>
    </source>
</evidence>
<keyword evidence="5 6" id="KW-0560">Oxidoreductase</keyword>
<dbReference type="CDD" id="cd00567">
    <property type="entry name" value="ACAD"/>
    <property type="match status" value="1"/>
</dbReference>
<sequence length="375" mass="41067">MDFSYSEEQQMLQNSVSKFIQQDYDFDRRCKLVASDIGFSQENWQLFAELGWLMVPFKAEDGGLGGSAIDLMVVMEEFGRGLVVEPFLASVVLSGSLIANGASESQKRELLGLLMDGQLQLAFAFAEPQSRYNLADVATTAVREGDNYILNGHKAVVLNGEGADKLLVAVRTGGSQIDGNGITLLLVEANVEGVHRQGYTTVDGHRAAEVKFRNVKVPVANRVGEEGTALPVIERAMDWATLALCAEAVGAMDKIYKKTIEYTKTREQFGVAIGKFQALQHRMVDMFTEYEQARSILLMAALQLDSNKGMAPKAVSAAKSRTGKAARLIGQEAIQLHGGIGVTEELDVSHYFKRLTTIQYLFGSSDFHTLRFAGH</sequence>
<dbReference type="InterPro" id="IPR009075">
    <property type="entry name" value="AcylCo_DH/oxidase_C"/>
</dbReference>
<dbReference type="InterPro" id="IPR009100">
    <property type="entry name" value="AcylCoA_DH/oxidase_NM_dom_sf"/>
</dbReference>
<dbReference type="InterPro" id="IPR013786">
    <property type="entry name" value="AcylCoA_DH/ox_N"/>
</dbReference>
<dbReference type="SUPFAM" id="SSF56645">
    <property type="entry name" value="Acyl-CoA dehydrogenase NM domain-like"/>
    <property type="match status" value="1"/>
</dbReference>
<evidence type="ECO:0000259" key="9">
    <source>
        <dbReference type="Pfam" id="PF02771"/>
    </source>
</evidence>
<dbReference type="Gene3D" id="2.40.110.10">
    <property type="entry name" value="Butyryl-CoA Dehydrogenase, subunit A, domain 2"/>
    <property type="match status" value="1"/>
</dbReference>
<dbReference type="EMBL" id="JALBWM010000073">
    <property type="protein sequence ID" value="MCO1335649.1"/>
    <property type="molecule type" value="Genomic_DNA"/>
</dbReference>
<dbReference type="SUPFAM" id="SSF47203">
    <property type="entry name" value="Acyl-CoA dehydrogenase C-terminal domain-like"/>
    <property type="match status" value="1"/>
</dbReference>
<organism evidence="10 11">
    <name type="scientific">Microbulbifer okhotskensis</name>
    <dbReference type="NCBI Taxonomy" id="2926617"/>
    <lineage>
        <taxon>Bacteria</taxon>
        <taxon>Pseudomonadati</taxon>
        <taxon>Pseudomonadota</taxon>
        <taxon>Gammaproteobacteria</taxon>
        <taxon>Cellvibrionales</taxon>
        <taxon>Microbulbiferaceae</taxon>
        <taxon>Microbulbifer</taxon>
    </lineage>
</organism>
<dbReference type="RefSeq" id="WP_252470572.1">
    <property type="nucleotide sequence ID" value="NZ_JALBWM010000073.1"/>
</dbReference>
<feature type="domain" description="Acyl-CoA oxidase/dehydrogenase middle" evidence="8">
    <location>
        <begin position="122"/>
        <end position="215"/>
    </location>
</feature>
<comment type="cofactor">
    <cofactor evidence="1 6">
        <name>FAD</name>
        <dbReference type="ChEBI" id="CHEBI:57692"/>
    </cofactor>
</comment>
<keyword evidence="4 6" id="KW-0274">FAD</keyword>
<evidence type="ECO:0000256" key="1">
    <source>
        <dbReference type="ARBA" id="ARBA00001974"/>
    </source>
</evidence>
<gene>
    <name evidence="10" type="ORF">MO867_15030</name>
</gene>
<evidence type="ECO:0000313" key="10">
    <source>
        <dbReference type="EMBL" id="MCO1335649.1"/>
    </source>
</evidence>
<evidence type="ECO:0000259" key="7">
    <source>
        <dbReference type="Pfam" id="PF00441"/>
    </source>
</evidence>
<evidence type="ECO:0000256" key="2">
    <source>
        <dbReference type="ARBA" id="ARBA00009347"/>
    </source>
</evidence>
<evidence type="ECO:0000256" key="6">
    <source>
        <dbReference type="RuleBase" id="RU362125"/>
    </source>
</evidence>
<dbReference type="AlphaFoldDB" id="A0A9X2EPX7"/>
<comment type="caution">
    <text evidence="10">The sequence shown here is derived from an EMBL/GenBank/DDBJ whole genome shotgun (WGS) entry which is preliminary data.</text>
</comment>
<dbReference type="GO" id="GO:0003995">
    <property type="term" value="F:acyl-CoA dehydrogenase activity"/>
    <property type="evidence" value="ECO:0007669"/>
    <property type="project" value="TreeGrafter"/>
</dbReference>
<proteinExistence type="inferred from homology"/>
<dbReference type="Gene3D" id="1.20.140.10">
    <property type="entry name" value="Butyryl-CoA Dehydrogenase, subunit A, domain 3"/>
    <property type="match status" value="1"/>
</dbReference>
<dbReference type="InterPro" id="IPR037069">
    <property type="entry name" value="AcylCoA_DH/ox_N_sf"/>
</dbReference>
<protein>
    <submittedName>
        <fullName evidence="10">Acyl-CoA dehydrogenase family protein</fullName>
    </submittedName>
</protein>
<reference evidence="10" key="1">
    <citation type="journal article" date="2022" name="Arch. Microbiol.">
        <title>Microbulbifer okhotskensis sp. nov., isolated from a deep bottom sediment of the Okhotsk Sea.</title>
        <authorList>
            <person name="Romanenko L."/>
            <person name="Kurilenko V."/>
            <person name="Otstavnykh N."/>
            <person name="Velansky P."/>
            <person name="Isaeva M."/>
            <person name="Mikhailov V."/>
        </authorList>
    </citation>
    <scope>NUCLEOTIDE SEQUENCE</scope>
    <source>
        <strain evidence="10">OS29</strain>
    </source>
</reference>
<evidence type="ECO:0000256" key="5">
    <source>
        <dbReference type="ARBA" id="ARBA00023002"/>
    </source>
</evidence>
<dbReference type="InterPro" id="IPR036250">
    <property type="entry name" value="AcylCo_DH-like_C"/>
</dbReference>
<dbReference type="PANTHER" id="PTHR43884">
    <property type="entry name" value="ACYL-COA DEHYDROGENASE"/>
    <property type="match status" value="1"/>
</dbReference>
<keyword evidence="3 6" id="KW-0285">Flavoprotein</keyword>
<dbReference type="Pfam" id="PF00441">
    <property type="entry name" value="Acyl-CoA_dh_1"/>
    <property type="match status" value="1"/>
</dbReference>
<dbReference type="Pfam" id="PF02771">
    <property type="entry name" value="Acyl-CoA_dh_N"/>
    <property type="match status" value="1"/>
</dbReference>
<evidence type="ECO:0000259" key="8">
    <source>
        <dbReference type="Pfam" id="PF02770"/>
    </source>
</evidence>
<keyword evidence="11" id="KW-1185">Reference proteome</keyword>
<dbReference type="Pfam" id="PF02770">
    <property type="entry name" value="Acyl-CoA_dh_M"/>
    <property type="match status" value="1"/>
</dbReference>
<dbReference type="InterPro" id="IPR006091">
    <property type="entry name" value="Acyl-CoA_Oxase/DH_mid-dom"/>
</dbReference>
<dbReference type="Proteomes" id="UP001139028">
    <property type="component" value="Unassembled WGS sequence"/>
</dbReference>
<dbReference type="PANTHER" id="PTHR43884:SF20">
    <property type="entry name" value="ACYL-COA DEHYDROGENASE FADE28"/>
    <property type="match status" value="1"/>
</dbReference>
<name>A0A9X2EPX7_9GAMM</name>
<comment type="similarity">
    <text evidence="2 6">Belongs to the acyl-CoA dehydrogenase family.</text>
</comment>
<evidence type="ECO:0000256" key="4">
    <source>
        <dbReference type="ARBA" id="ARBA00022827"/>
    </source>
</evidence>
<feature type="domain" description="Acyl-CoA dehydrogenase/oxidase N-terminal" evidence="9">
    <location>
        <begin position="6"/>
        <end position="117"/>
    </location>
</feature>
<dbReference type="Gene3D" id="1.10.540.10">
    <property type="entry name" value="Acyl-CoA dehydrogenase/oxidase, N-terminal domain"/>
    <property type="match status" value="1"/>
</dbReference>
<dbReference type="GO" id="GO:0050660">
    <property type="term" value="F:flavin adenine dinucleotide binding"/>
    <property type="evidence" value="ECO:0007669"/>
    <property type="project" value="InterPro"/>
</dbReference>
<feature type="domain" description="Acyl-CoA dehydrogenase/oxidase C-terminal" evidence="7">
    <location>
        <begin position="231"/>
        <end position="370"/>
    </location>
</feature>
<dbReference type="InterPro" id="IPR046373">
    <property type="entry name" value="Acyl-CoA_Oxase/DH_mid-dom_sf"/>
</dbReference>
<accession>A0A9X2EPX7</accession>